<dbReference type="SUPFAM" id="SSF49785">
    <property type="entry name" value="Galactose-binding domain-like"/>
    <property type="match status" value="1"/>
</dbReference>
<dbReference type="Proteomes" id="UP000485484">
    <property type="component" value="Unassembled WGS sequence"/>
</dbReference>
<dbReference type="InterPro" id="IPR008979">
    <property type="entry name" value="Galactose-bd-like_sf"/>
</dbReference>
<feature type="domain" description="GH10" evidence="5">
    <location>
        <begin position="336"/>
        <end position="491"/>
    </location>
</feature>
<name>A0A1V5MI62_UNCT6</name>
<dbReference type="AlphaFoldDB" id="A0A1V5MI62"/>
<evidence type="ECO:0000259" key="5">
    <source>
        <dbReference type="Pfam" id="PF00331"/>
    </source>
</evidence>
<feature type="signal peptide" evidence="4">
    <location>
        <begin position="1"/>
        <end position="23"/>
    </location>
</feature>
<feature type="chain" id="PRO_5012889697" evidence="4">
    <location>
        <begin position="24"/>
        <end position="765"/>
    </location>
</feature>
<dbReference type="Gene3D" id="2.60.120.260">
    <property type="entry name" value="Galactose-binding domain-like"/>
    <property type="match status" value="1"/>
</dbReference>
<reference evidence="6" key="1">
    <citation type="submission" date="2017-02" db="EMBL/GenBank/DDBJ databases">
        <title>Delving into the versatile metabolic prowess of the omnipresent phylum Bacteroidetes.</title>
        <authorList>
            <person name="Nobu M.K."/>
            <person name="Mei R."/>
            <person name="Narihiro T."/>
            <person name="Kuroda K."/>
            <person name="Liu W.-T."/>
        </authorList>
    </citation>
    <scope>NUCLEOTIDE SEQUENCE</scope>
    <source>
        <strain evidence="6">ADurb.Bin417</strain>
    </source>
</reference>
<dbReference type="EMBL" id="MWAK01000069">
    <property type="protein sequence ID" value="OPZ92782.1"/>
    <property type="molecule type" value="Genomic_DNA"/>
</dbReference>
<accession>A0A1V5MI62</accession>
<evidence type="ECO:0000256" key="3">
    <source>
        <dbReference type="ARBA" id="ARBA00023326"/>
    </source>
</evidence>
<dbReference type="InterPro" id="IPR017853">
    <property type="entry name" value="GH"/>
</dbReference>
<dbReference type="InterPro" id="IPR001000">
    <property type="entry name" value="GH10_dom"/>
</dbReference>
<comment type="caution">
    <text evidence="6">The sequence shown here is derived from an EMBL/GenBank/DDBJ whole genome shotgun (WGS) entry which is preliminary data.</text>
</comment>
<evidence type="ECO:0000256" key="4">
    <source>
        <dbReference type="SAM" id="SignalP"/>
    </source>
</evidence>
<dbReference type="GO" id="GO:0000272">
    <property type="term" value="P:polysaccharide catabolic process"/>
    <property type="evidence" value="ECO:0007669"/>
    <property type="project" value="UniProtKB-KW"/>
</dbReference>
<proteinExistence type="predicted"/>
<evidence type="ECO:0000313" key="6">
    <source>
        <dbReference type="EMBL" id="OPZ92782.1"/>
    </source>
</evidence>
<organism evidence="6">
    <name type="scientific">candidate division TA06 bacterium ADurb.Bin417</name>
    <dbReference type="NCBI Taxonomy" id="1852828"/>
    <lineage>
        <taxon>Bacteria</taxon>
        <taxon>Bacteria division TA06</taxon>
    </lineage>
</organism>
<keyword evidence="4" id="KW-0732">Signal</keyword>
<dbReference type="GO" id="GO:0004553">
    <property type="term" value="F:hydrolase activity, hydrolyzing O-glycosyl compounds"/>
    <property type="evidence" value="ECO:0007669"/>
    <property type="project" value="InterPro"/>
</dbReference>
<keyword evidence="2" id="KW-0119">Carbohydrate metabolism</keyword>
<keyword evidence="3" id="KW-0624">Polysaccharide degradation</keyword>
<dbReference type="Gene3D" id="3.20.20.80">
    <property type="entry name" value="Glycosidases"/>
    <property type="match status" value="1"/>
</dbReference>
<protein>
    <submittedName>
        <fullName evidence="6">Glycosyl hydrolase family 10</fullName>
    </submittedName>
</protein>
<keyword evidence="1 6" id="KW-0378">Hydrolase</keyword>
<gene>
    <name evidence="6" type="ORF">BWY73_00638</name>
</gene>
<dbReference type="SUPFAM" id="SSF51445">
    <property type="entry name" value="(Trans)glycosidases"/>
    <property type="match status" value="1"/>
</dbReference>
<dbReference type="Pfam" id="PF00331">
    <property type="entry name" value="Glyco_hydro_10"/>
    <property type="match status" value="1"/>
</dbReference>
<evidence type="ECO:0000256" key="2">
    <source>
        <dbReference type="ARBA" id="ARBA00023277"/>
    </source>
</evidence>
<evidence type="ECO:0000256" key="1">
    <source>
        <dbReference type="ARBA" id="ARBA00022801"/>
    </source>
</evidence>
<sequence>MHKKLRAFALAALLLLAASGARAANLIDDSSFEAGAGNGWGVAMGAEPSRVSWNSYYDSTTAVDGRYSLKIPTTNRQLTMQVARSVFTIETKYYRLTPGRKYTLSLYMKADKPCAVEFGLLGHGPSERDAKGRAIQKPDDRLLWQKAQLETGWKRYSVSGEPAASPGGLAHLSIDYRTEDLTPINVWIDAVQLEEGELSAYAPRLPVEIGFRCPVPGNIYYETEPARLKLLVYNAAGRSGTARINYSITDLFDREVEKGTLQADLAKGGKNLEIEMAPYIKRRGIFRLLAWVDEGNGRNGQPVEMTYSVLPPNKHLNEPFEGGLLGTDVSALRYDQLQVLKRANFNWILSKKVVLWDRAEPTKGDFRFYDEEIEAARKAGVVLVGQLLWGDGVAWSMKNLPAGDLRKPKVATWDETARAQFLKDVAEYTTAVVSHYKGKIKYYELTNEPYFQFTPEQVGEVYRTMYQAAKKADPNCVCAINTDYRLTTDEKGEVVRGEHYYLPQTVEKYGLNICDVVSAHFYINDLRWFLPFGNLLKKYGKPGWNTETGITCASFYKTLPLLAAIEQGDAFWKNYLRTQVIPHADSMQKNVLLTISAGQMDKYFYYFSRFGNCSPSQPTRRAGSGKENVEFDGSLRAGGVTQSIASHFFEGCQYDSRWIKDPRIEMYLFRDGTGTRGFMYAAGTQPKPLLLTLAGPSRQMEFYDLMSNPVGLDKESRLPLTFLVKFFKSSLPPQQAMKAMEEMKIEEGKIPAEGDVWSYDDFEMH</sequence>